<evidence type="ECO:0000313" key="4">
    <source>
        <dbReference type="Proteomes" id="UP000278143"/>
    </source>
</evidence>
<proteinExistence type="predicted"/>
<reference evidence="4" key="1">
    <citation type="journal article" date="2018" name="Nat. Microbiol.">
        <title>Leveraging single-cell genomics to expand the fungal tree of life.</title>
        <authorList>
            <person name="Ahrendt S.R."/>
            <person name="Quandt C.A."/>
            <person name="Ciobanu D."/>
            <person name="Clum A."/>
            <person name="Salamov A."/>
            <person name="Andreopoulos B."/>
            <person name="Cheng J.F."/>
            <person name="Woyke T."/>
            <person name="Pelin A."/>
            <person name="Henrissat B."/>
            <person name="Reynolds N.K."/>
            <person name="Benny G.L."/>
            <person name="Smith M.E."/>
            <person name="James T.Y."/>
            <person name="Grigoriev I.V."/>
        </authorList>
    </citation>
    <scope>NUCLEOTIDE SEQUENCE [LARGE SCALE GENOMIC DNA]</scope>
    <source>
        <strain evidence="4">Benny S71-1</strain>
    </source>
</reference>
<dbReference type="Proteomes" id="UP000278143">
    <property type="component" value="Unassembled WGS sequence"/>
</dbReference>
<evidence type="ECO:0000256" key="2">
    <source>
        <dbReference type="SAM" id="SignalP"/>
    </source>
</evidence>
<feature type="chain" id="PRO_5020729041" evidence="2">
    <location>
        <begin position="24"/>
        <end position="162"/>
    </location>
</feature>
<keyword evidence="2" id="KW-0732">Signal</keyword>
<feature type="compositionally biased region" description="Gly residues" evidence="1">
    <location>
        <begin position="75"/>
        <end position="90"/>
    </location>
</feature>
<evidence type="ECO:0000313" key="3">
    <source>
        <dbReference type="EMBL" id="RKP25603.1"/>
    </source>
</evidence>
<sequence>MRHARYSFSLLLLLLLLCGVCDPVPLRPSLFRPLPLSICLSGCRTCGNFIGYARENTVEKSRLALAVRDGRGHIGMGGDGGGGGGGGSGGGEERMVEAMGGHRAAQALHAHGIAVVRVGGGQLALEQWQPVGDVVEGMIALDEFGEAAAAAAADATADEWTG</sequence>
<name>A0A4P9YZJ6_9FUNG</name>
<accession>A0A4P9YZJ6</accession>
<dbReference type="AlphaFoldDB" id="A0A4P9YZJ6"/>
<feature type="signal peptide" evidence="2">
    <location>
        <begin position="1"/>
        <end position="23"/>
    </location>
</feature>
<evidence type="ECO:0000256" key="1">
    <source>
        <dbReference type="SAM" id="MobiDB-lite"/>
    </source>
</evidence>
<feature type="region of interest" description="Disordered" evidence="1">
    <location>
        <begin position="75"/>
        <end position="94"/>
    </location>
</feature>
<dbReference type="EMBL" id="KZ989685">
    <property type="protein sequence ID" value="RKP25603.1"/>
    <property type="molecule type" value="Genomic_DNA"/>
</dbReference>
<keyword evidence="4" id="KW-1185">Reference proteome</keyword>
<gene>
    <name evidence="3" type="ORF">SYNPS1DRAFT_28666</name>
</gene>
<organism evidence="3 4">
    <name type="scientific">Syncephalis pseudoplumigaleata</name>
    <dbReference type="NCBI Taxonomy" id="1712513"/>
    <lineage>
        <taxon>Eukaryota</taxon>
        <taxon>Fungi</taxon>
        <taxon>Fungi incertae sedis</taxon>
        <taxon>Zoopagomycota</taxon>
        <taxon>Zoopagomycotina</taxon>
        <taxon>Zoopagomycetes</taxon>
        <taxon>Zoopagales</taxon>
        <taxon>Piptocephalidaceae</taxon>
        <taxon>Syncephalis</taxon>
    </lineage>
</organism>
<protein>
    <submittedName>
        <fullName evidence="3">Uncharacterized protein</fullName>
    </submittedName>
</protein>